<dbReference type="PANTHER" id="PTHR23028">
    <property type="entry name" value="ACETYLTRANSFERASE"/>
    <property type="match status" value="1"/>
</dbReference>
<dbReference type="InterPro" id="IPR002656">
    <property type="entry name" value="Acyl_transf_3_dom"/>
</dbReference>
<dbReference type="AlphaFoldDB" id="A0A942E3E9"/>
<feature type="transmembrane region" description="Helical" evidence="1">
    <location>
        <begin position="207"/>
        <end position="226"/>
    </location>
</feature>
<dbReference type="InterPro" id="IPR050879">
    <property type="entry name" value="Acyltransferase_3"/>
</dbReference>
<feature type="transmembrane region" description="Helical" evidence="1">
    <location>
        <begin position="320"/>
        <end position="344"/>
    </location>
</feature>
<dbReference type="GO" id="GO:0016020">
    <property type="term" value="C:membrane"/>
    <property type="evidence" value="ECO:0007669"/>
    <property type="project" value="TreeGrafter"/>
</dbReference>
<proteinExistence type="predicted"/>
<organism evidence="3 4">
    <name type="scientific">Pseudaminobacter soli</name>
    <name type="common">ex Zhang et al. 2022</name>
    <dbReference type="NCBI Taxonomy" id="2831468"/>
    <lineage>
        <taxon>Bacteria</taxon>
        <taxon>Pseudomonadati</taxon>
        <taxon>Pseudomonadota</taxon>
        <taxon>Alphaproteobacteria</taxon>
        <taxon>Hyphomicrobiales</taxon>
        <taxon>Phyllobacteriaceae</taxon>
        <taxon>Pseudaminobacter</taxon>
    </lineage>
</organism>
<feature type="transmembrane region" description="Helical" evidence="1">
    <location>
        <begin position="83"/>
        <end position="102"/>
    </location>
</feature>
<sequence length="369" mass="41538">MARIDELEGLRGLLAVWVVFVHLLPAAGIEASNLGVLEPLFGELIRVQIFCIMSGFVIFMMMSRRREPYLPFLSRRFLRIYPVYLFAFVLSVAMSGVAYEALQSADFSGPKNAGRVVVYEASFAQWPEHVLSHLTLLHGIIPRGWLPFGAYTFLGQAWNISTEFQFYIIAPILFWVLHDARFSLKVLFIAGIAAAWYVGMRWPNTAALSYFAIYFLTGIVSYYAWGRSWRDQTYLNKWTIAAAALAVGTVSIAIGIWIFIFGSALYVRDRAGRQDILSKALKLKPMLFFGKISYSLYLLHMIPLYGLMYGLNGLDLPQGVYIALLGFGTFALAMPMSVFATRYVEGAFYQSQRQAPVAVEDTSPKRPAN</sequence>
<gene>
    <name evidence="3" type="ORF">KEU06_27850</name>
</gene>
<dbReference type="PANTHER" id="PTHR23028:SF131">
    <property type="entry name" value="BLR2367 PROTEIN"/>
    <property type="match status" value="1"/>
</dbReference>
<name>A0A942E3E9_9HYPH</name>
<dbReference type="GO" id="GO:0016747">
    <property type="term" value="F:acyltransferase activity, transferring groups other than amino-acyl groups"/>
    <property type="evidence" value="ECO:0007669"/>
    <property type="project" value="InterPro"/>
</dbReference>
<feature type="transmembrane region" description="Helical" evidence="1">
    <location>
        <begin position="238"/>
        <end position="267"/>
    </location>
</feature>
<protein>
    <submittedName>
        <fullName evidence="3">Acyltransferase</fullName>
    </submittedName>
</protein>
<keyword evidence="1" id="KW-0812">Transmembrane</keyword>
<feature type="transmembrane region" description="Helical" evidence="1">
    <location>
        <begin position="182"/>
        <end position="200"/>
    </location>
</feature>
<accession>A0A942E3E9</accession>
<comment type="caution">
    <text evidence="3">The sequence shown here is derived from an EMBL/GenBank/DDBJ whole genome shotgun (WGS) entry which is preliminary data.</text>
</comment>
<dbReference type="EMBL" id="JAGWCR010000025">
    <property type="protein sequence ID" value="MBS3652408.1"/>
    <property type="molecule type" value="Genomic_DNA"/>
</dbReference>
<reference evidence="3" key="1">
    <citation type="submission" date="2021-04" db="EMBL/GenBank/DDBJ databases">
        <title>Pseudaminobacter soli sp. nov., isolated from paddy soil contaminated by heavy metals.</title>
        <authorList>
            <person name="Zhang K."/>
        </authorList>
    </citation>
    <scope>NUCLEOTIDE SEQUENCE</scope>
    <source>
        <strain evidence="3">19-2017</strain>
    </source>
</reference>
<dbReference type="Pfam" id="PF01757">
    <property type="entry name" value="Acyl_transf_3"/>
    <property type="match status" value="1"/>
</dbReference>
<dbReference type="Proteomes" id="UP000680348">
    <property type="component" value="Unassembled WGS sequence"/>
</dbReference>
<evidence type="ECO:0000259" key="2">
    <source>
        <dbReference type="Pfam" id="PF01757"/>
    </source>
</evidence>
<keyword evidence="4" id="KW-1185">Reference proteome</keyword>
<feature type="transmembrane region" description="Helical" evidence="1">
    <location>
        <begin position="44"/>
        <end position="62"/>
    </location>
</feature>
<dbReference type="GO" id="GO:0000271">
    <property type="term" value="P:polysaccharide biosynthetic process"/>
    <property type="evidence" value="ECO:0007669"/>
    <property type="project" value="TreeGrafter"/>
</dbReference>
<keyword evidence="3" id="KW-0808">Transferase</keyword>
<feature type="domain" description="Acyltransferase 3" evidence="2">
    <location>
        <begin position="5"/>
        <end position="336"/>
    </location>
</feature>
<dbReference type="RefSeq" id="WP_188257962.1">
    <property type="nucleotide sequence ID" value="NZ_JABVCF010000025.1"/>
</dbReference>
<feature type="transmembrane region" description="Helical" evidence="1">
    <location>
        <begin position="12"/>
        <end position="32"/>
    </location>
</feature>
<evidence type="ECO:0000256" key="1">
    <source>
        <dbReference type="SAM" id="Phobius"/>
    </source>
</evidence>
<evidence type="ECO:0000313" key="3">
    <source>
        <dbReference type="EMBL" id="MBS3652408.1"/>
    </source>
</evidence>
<keyword evidence="1" id="KW-0472">Membrane</keyword>
<keyword evidence="1" id="KW-1133">Transmembrane helix</keyword>
<feature type="transmembrane region" description="Helical" evidence="1">
    <location>
        <begin position="288"/>
        <end position="308"/>
    </location>
</feature>
<keyword evidence="3" id="KW-0012">Acyltransferase</keyword>
<evidence type="ECO:0000313" key="4">
    <source>
        <dbReference type="Proteomes" id="UP000680348"/>
    </source>
</evidence>